<comment type="caution">
    <text evidence="1">The sequence shown here is derived from an EMBL/GenBank/DDBJ whole genome shotgun (WGS) entry which is preliminary data.</text>
</comment>
<dbReference type="PANTHER" id="PTHR33067">
    <property type="entry name" value="RNA-DIRECTED DNA POLYMERASE-RELATED"/>
    <property type="match status" value="1"/>
</dbReference>
<keyword evidence="2" id="KW-1185">Reference proteome</keyword>
<reference evidence="1 2" key="1">
    <citation type="journal article" date="2018" name="Front. Plant Sci.">
        <title>Red Clover (Trifolium pratense) and Zigzag Clover (T. medium) - A Picture of Genomic Similarities and Differences.</title>
        <authorList>
            <person name="Dluhosova J."/>
            <person name="Istvanek J."/>
            <person name="Nedelnik J."/>
            <person name="Repkova J."/>
        </authorList>
    </citation>
    <scope>NUCLEOTIDE SEQUENCE [LARGE SCALE GENOMIC DNA]</scope>
    <source>
        <strain evidence="2">cv. 10/8</strain>
        <tissue evidence="1">Leaf</tissue>
    </source>
</reference>
<protein>
    <submittedName>
        <fullName evidence="1">Uncharacterized protein</fullName>
    </submittedName>
</protein>
<dbReference type="AlphaFoldDB" id="A0A392VZ15"/>
<sequence>MDIEEDDDVPLILGRPFMKTARMMIDIDDGIMKVRVQDEEVSFDLWEAMKHPKDKG</sequence>
<dbReference type="PANTHER" id="PTHR33067:SF9">
    <property type="entry name" value="RNA-DIRECTED DNA POLYMERASE"/>
    <property type="match status" value="1"/>
</dbReference>
<dbReference type="EMBL" id="LXQA011280312">
    <property type="protein sequence ID" value="MCI91700.1"/>
    <property type="molecule type" value="Genomic_DNA"/>
</dbReference>
<organism evidence="1 2">
    <name type="scientific">Trifolium medium</name>
    <dbReference type="NCBI Taxonomy" id="97028"/>
    <lineage>
        <taxon>Eukaryota</taxon>
        <taxon>Viridiplantae</taxon>
        <taxon>Streptophyta</taxon>
        <taxon>Embryophyta</taxon>
        <taxon>Tracheophyta</taxon>
        <taxon>Spermatophyta</taxon>
        <taxon>Magnoliopsida</taxon>
        <taxon>eudicotyledons</taxon>
        <taxon>Gunneridae</taxon>
        <taxon>Pentapetalae</taxon>
        <taxon>rosids</taxon>
        <taxon>fabids</taxon>
        <taxon>Fabales</taxon>
        <taxon>Fabaceae</taxon>
        <taxon>Papilionoideae</taxon>
        <taxon>50 kb inversion clade</taxon>
        <taxon>NPAAA clade</taxon>
        <taxon>Hologalegina</taxon>
        <taxon>IRL clade</taxon>
        <taxon>Trifolieae</taxon>
        <taxon>Trifolium</taxon>
    </lineage>
</organism>
<accession>A0A392VZ15</accession>
<dbReference type="Proteomes" id="UP000265520">
    <property type="component" value="Unassembled WGS sequence"/>
</dbReference>
<proteinExistence type="predicted"/>
<dbReference type="Gene3D" id="2.40.70.10">
    <property type="entry name" value="Acid Proteases"/>
    <property type="match status" value="1"/>
</dbReference>
<dbReference type="InterPro" id="IPR021109">
    <property type="entry name" value="Peptidase_aspartic_dom_sf"/>
</dbReference>
<feature type="non-terminal residue" evidence="1">
    <location>
        <position position="56"/>
    </location>
</feature>
<name>A0A392VZ15_9FABA</name>
<evidence type="ECO:0000313" key="1">
    <source>
        <dbReference type="EMBL" id="MCI91700.1"/>
    </source>
</evidence>
<evidence type="ECO:0000313" key="2">
    <source>
        <dbReference type="Proteomes" id="UP000265520"/>
    </source>
</evidence>